<dbReference type="EC" id="3.4.-.-" evidence="8"/>
<dbReference type="InterPro" id="IPR003738">
    <property type="entry name" value="SRAP"/>
</dbReference>
<organism evidence="9 10">
    <name type="scientific">Phytopseudomonas argentinensis</name>
    <dbReference type="NCBI Taxonomy" id="289370"/>
    <lineage>
        <taxon>Bacteria</taxon>
        <taxon>Pseudomonadati</taxon>
        <taxon>Pseudomonadota</taxon>
        <taxon>Gammaproteobacteria</taxon>
        <taxon>Pseudomonadales</taxon>
        <taxon>Pseudomonadaceae</taxon>
        <taxon>Phytopseudomonas</taxon>
    </lineage>
</organism>
<dbReference type="Pfam" id="PF02586">
    <property type="entry name" value="SRAP"/>
    <property type="match status" value="1"/>
</dbReference>
<dbReference type="Proteomes" id="UP000183018">
    <property type="component" value="Unassembled WGS sequence"/>
</dbReference>
<evidence type="ECO:0000256" key="4">
    <source>
        <dbReference type="ARBA" id="ARBA00022801"/>
    </source>
</evidence>
<accession>A0A1I3NVX1</accession>
<sequence length="229" mass="25424">MCGRFVQSLSPAEYAQSLNLDLFDSAPIGRYNVAPTTGVHVIHQVGDRYRDSVVPWGWKPHWATGGRPGPINARLETVATKPFFRPIWKSGRCIVGADGWYEWKTDPDDKKRKQPYFIRLKSGEPLLFACIGELPRGDDEPGASDGFVILTGAADAGLVDVHDRKPLVLSPDFALSWLSGETSADDALHIAEHQELPAEAFEWYPVSRDVGNVRNKGPHLIERIDNPLL</sequence>
<proteinExistence type="inferred from homology"/>
<dbReference type="PANTHER" id="PTHR13604">
    <property type="entry name" value="DC12-RELATED"/>
    <property type="match status" value="1"/>
</dbReference>
<evidence type="ECO:0000256" key="6">
    <source>
        <dbReference type="ARBA" id="ARBA00023125"/>
    </source>
</evidence>
<protein>
    <recommendedName>
        <fullName evidence="8">Abasic site processing protein</fullName>
        <ecNumber evidence="8">3.4.-.-</ecNumber>
    </recommendedName>
</protein>
<dbReference type="STRING" id="289370.SAMN05216602_4031"/>
<dbReference type="PANTHER" id="PTHR13604:SF0">
    <property type="entry name" value="ABASIC SITE PROCESSING PROTEIN HMCES"/>
    <property type="match status" value="1"/>
</dbReference>
<keyword evidence="4 8" id="KW-0378">Hydrolase</keyword>
<name>A0A1I3NVX1_9GAMM</name>
<evidence type="ECO:0000256" key="3">
    <source>
        <dbReference type="ARBA" id="ARBA00022763"/>
    </source>
</evidence>
<keyword evidence="5" id="KW-0190">Covalent protein-DNA linkage</keyword>
<dbReference type="EMBL" id="FORC01000004">
    <property type="protein sequence ID" value="SFJ12916.1"/>
    <property type="molecule type" value="Genomic_DNA"/>
</dbReference>
<evidence type="ECO:0000256" key="7">
    <source>
        <dbReference type="ARBA" id="ARBA00023239"/>
    </source>
</evidence>
<dbReference type="GO" id="GO:0003697">
    <property type="term" value="F:single-stranded DNA binding"/>
    <property type="evidence" value="ECO:0007669"/>
    <property type="project" value="InterPro"/>
</dbReference>
<dbReference type="GO" id="GO:0106300">
    <property type="term" value="P:protein-DNA covalent cross-linking repair"/>
    <property type="evidence" value="ECO:0007669"/>
    <property type="project" value="InterPro"/>
</dbReference>
<evidence type="ECO:0000256" key="1">
    <source>
        <dbReference type="ARBA" id="ARBA00008136"/>
    </source>
</evidence>
<dbReference type="GO" id="GO:0008233">
    <property type="term" value="F:peptidase activity"/>
    <property type="evidence" value="ECO:0007669"/>
    <property type="project" value="UniProtKB-KW"/>
</dbReference>
<dbReference type="RefSeq" id="WP_074888275.1">
    <property type="nucleotide sequence ID" value="NZ_FORC01000004.1"/>
</dbReference>
<keyword evidence="3" id="KW-0227">DNA damage</keyword>
<dbReference type="GO" id="GO:0006508">
    <property type="term" value="P:proteolysis"/>
    <property type="evidence" value="ECO:0007669"/>
    <property type="project" value="UniProtKB-KW"/>
</dbReference>
<gene>
    <name evidence="9" type="ORF">SAMN05216602_4031</name>
</gene>
<dbReference type="SUPFAM" id="SSF143081">
    <property type="entry name" value="BB1717-like"/>
    <property type="match status" value="1"/>
</dbReference>
<evidence type="ECO:0000256" key="5">
    <source>
        <dbReference type="ARBA" id="ARBA00023124"/>
    </source>
</evidence>
<evidence type="ECO:0000256" key="2">
    <source>
        <dbReference type="ARBA" id="ARBA00022670"/>
    </source>
</evidence>
<dbReference type="GO" id="GO:0016829">
    <property type="term" value="F:lyase activity"/>
    <property type="evidence" value="ECO:0007669"/>
    <property type="project" value="UniProtKB-KW"/>
</dbReference>
<keyword evidence="7" id="KW-0456">Lyase</keyword>
<dbReference type="OrthoDB" id="6192129at2"/>
<keyword evidence="2 8" id="KW-0645">Protease</keyword>
<dbReference type="Gene3D" id="3.90.1680.10">
    <property type="entry name" value="SOS response associated peptidase-like"/>
    <property type="match status" value="1"/>
</dbReference>
<reference evidence="10" key="1">
    <citation type="submission" date="2016-10" db="EMBL/GenBank/DDBJ databases">
        <authorList>
            <person name="Varghese N."/>
            <person name="Submissions S."/>
        </authorList>
    </citation>
    <scope>NUCLEOTIDE SEQUENCE [LARGE SCALE GENOMIC DNA]</scope>
    <source>
        <strain evidence="10">LMG 22563</strain>
    </source>
</reference>
<evidence type="ECO:0000313" key="9">
    <source>
        <dbReference type="EMBL" id="SFJ12916.1"/>
    </source>
</evidence>
<comment type="similarity">
    <text evidence="1 8">Belongs to the SOS response-associated peptidase family.</text>
</comment>
<evidence type="ECO:0000256" key="8">
    <source>
        <dbReference type="RuleBase" id="RU364100"/>
    </source>
</evidence>
<keyword evidence="10" id="KW-1185">Reference proteome</keyword>
<keyword evidence="6" id="KW-0238">DNA-binding</keyword>
<dbReference type="AlphaFoldDB" id="A0A1I3NVX1"/>
<dbReference type="InterPro" id="IPR036590">
    <property type="entry name" value="SRAP-like"/>
</dbReference>
<evidence type="ECO:0000313" key="10">
    <source>
        <dbReference type="Proteomes" id="UP000183018"/>
    </source>
</evidence>